<feature type="region of interest" description="Disordered" evidence="1">
    <location>
        <begin position="1"/>
        <end position="32"/>
    </location>
</feature>
<protein>
    <submittedName>
        <fullName evidence="2">Uncharacterized protein</fullName>
    </submittedName>
</protein>
<sequence>MGKHDAPKEKPQPIKLPKPTTDGDRPIKKGGK</sequence>
<dbReference type="AlphaFoldDB" id="A0A7K0BQL5"/>
<organism evidence="2 3">
    <name type="scientific">Actinomadura macrotermitis</name>
    <dbReference type="NCBI Taxonomy" id="2585200"/>
    <lineage>
        <taxon>Bacteria</taxon>
        <taxon>Bacillati</taxon>
        <taxon>Actinomycetota</taxon>
        <taxon>Actinomycetes</taxon>
        <taxon>Streptosporangiales</taxon>
        <taxon>Thermomonosporaceae</taxon>
        <taxon>Actinomadura</taxon>
    </lineage>
</organism>
<proteinExistence type="predicted"/>
<dbReference type="Proteomes" id="UP000487268">
    <property type="component" value="Unassembled WGS sequence"/>
</dbReference>
<reference evidence="2 3" key="1">
    <citation type="submission" date="2019-10" db="EMBL/GenBank/DDBJ databases">
        <title>Actinomadura rubteroloni sp. nov. and Actinomadura macrotermitis sp. nov., isolated from the gut of fungus growing-termite Macrotermes natalensis.</title>
        <authorList>
            <person name="Benndorf R."/>
            <person name="Martin K."/>
            <person name="Kuefner M."/>
            <person name="De Beer W."/>
            <person name="Kaster A.-K."/>
            <person name="Vollmers J."/>
            <person name="Poulsen M."/>
            <person name="Beemelmanns C."/>
        </authorList>
    </citation>
    <scope>NUCLEOTIDE SEQUENCE [LARGE SCALE GENOMIC DNA]</scope>
    <source>
        <strain evidence="2 3">RB68</strain>
    </source>
</reference>
<evidence type="ECO:0000256" key="1">
    <source>
        <dbReference type="SAM" id="MobiDB-lite"/>
    </source>
</evidence>
<evidence type="ECO:0000313" key="2">
    <source>
        <dbReference type="EMBL" id="MQY03441.1"/>
    </source>
</evidence>
<name>A0A7K0BQL5_9ACTN</name>
<evidence type="ECO:0000313" key="3">
    <source>
        <dbReference type="Proteomes" id="UP000487268"/>
    </source>
</evidence>
<gene>
    <name evidence="2" type="ORF">ACRB68_14830</name>
</gene>
<comment type="caution">
    <text evidence="2">The sequence shown here is derived from an EMBL/GenBank/DDBJ whole genome shotgun (WGS) entry which is preliminary data.</text>
</comment>
<feature type="compositionally biased region" description="Basic and acidic residues" evidence="1">
    <location>
        <begin position="21"/>
        <end position="32"/>
    </location>
</feature>
<dbReference type="EMBL" id="WEGH01000001">
    <property type="protein sequence ID" value="MQY03441.1"/>
    <property type="molecule type" value="Genomic_DNA"/>
</dbReference>
<feature type="compositionally biased region" description="Basic and acidic residues" evidence="1">
    <location>
        <begin position="1"/>
        <end position="12"/>
    </location>
</feature>
<keyword evidence="3" id="KW-1185">Reference proteome</keyword>
<accession>A0A7K0BQL5</accession>